<name>A0AAQ4D6N4_AMBAM</name>
<dbReference type="AlphaFoldDB" id="A0AAQ4D6N4"/>
<keyword evidence="2" id="KW-1185">Reference proteome</keyword>
<organism evidence="1 2">
    <name type="scientific">Amblyomma americanum</name>
    <name type="common">Lone star tick</name>
    <dbReference type="NCBI Taxonomy" id="6943"/>
    <lineage>
        <taxon>Eukaryota</taxon>
        <taxon>Metazoa</taxon>
        <taxon>Ecdysozoa</taxon>
        <taxon>Arthropoda</taxon>
        <taxon>Chelicerata</taxon>
        <taxon>Arachnida</taxon>
        <taxon>Acari</taxon>
        <taxon>Parasitiformes</taxon>
        <taxon>Ixodida</taxon>
        <taxon>Ixodoidea</taxon>
        <taxon>Ixodidae</taxon>
        <taxon>Amblyomminae</taxon>
        <taxon>Amblyomma</taxon>
    </lineage>
</organism>
<comment type="caution">
    <text evidence="1">The sequence shown here is derived from an EMBL/GenBank/DDBJ whole genome shotgun (WGS) entry which is preliminary data.</text>
</comment>
<sequence>MPEFFDHIKSLTNNLSLDDSTYPAKGYFAREWVPGACQWISRAARCHYALDLQMPSGEHLERYQLYWKVMYFSPLLGPMANRIFEAVFKEPPKARVQACFSLLEDQYFLNATKLARRALKEAVHRPHDALSRVSWLLRWALRDRAPRWLSRRNRTGRTKALEAGAKAAGGAGEAALAGFAKTEEFNLSVAMAVRRHMEVVDAEFLHSHRRIDTPDVSLFTAEAHYVKKRKAVVVSPGLVALMMNATHSSDPMVTTLVGAPILRTMLPRRKGMYSWRWTSQRRLTRVTSCVQNKGHYKKEYAERVVTETAVLEPLFDAYRRSSGR</sequence>
<reference evidence="1 2" key="1">
    <citation type="journal article" date="2023" name="Arcadia Sci">
        <title>De novo assembly of a long-read Amblyomma americanum tick genome.</title>
        <authorList>
            <person name="Chou S."/>
            <person name="Poskanzer K.E."/>
            <person name="Rollins M."/>
            <person name="Thuy-Boun P.S."/>
        </authorList>
    </citation>
    <scope>NUCLEOTIDE SEQUENCE [LARGE SCALE GENOMIC DNA]</scope>
    <source>
        <strain evidence="1">F_SG_1</strain>
        <tissue evidence="1">Salivary glands</tissue>
    </source>
</reference>
<dbReference type="EMBL" id="JARKHS020034444">
    <property type="protein sequence ID" value="KAK8758124.1"/>
    <property type="molecule type" value="Genomic_DNA"/>
</dbReference>
<protein>
    <submittedName>
        <fullName evidence="1">Uncharacterized protein</fullName>
    </submittedName>
</protein>
<gene>
    <name evidence="1" type="ORF">V5799_004244</name>
</gene>
<evidence type="ECO:0000313" key="2">
    <source>
        <dbReference type="Proteomes" id="UP001321473"/>
    </source>
</evidence>
<proteinExistence type="predicted"/>
<dbReference type="Proteomes" id="UP001321473">
    <property type="component" value="Unassembled WGS sequence"/>
</dbReference>
<evidence type="ECO:0000313" key="1">
    <source>
        <dbReference type="EMBL" id="KAK8758124.1"/>
    </source>
</evidence>
<accession>A0AAQ4D6N4</accession>